<evidence type="ECO:0000256" key="4">
    <source>
        <dbReference type="ARBA" id="ARBA00022692"/>
    </source>
</evidence>
<reference evidence="8" key="1">
    <citation type="submission" date="2021-02" db="EMBL/GenBank/DDBJ databases">
        <title>Genome-Resolved Metagenomics of a Microbial Community Performing Photosynthetic Biological Nutrient Removal.</title>
        <authorList>
            <person name="Mcdaniel E.A."/>
        </authorList>
    </citation>
    <scope>NUCLEOTIDE SEQUENCE</scope>
    <source>
        <strain evidence="8">UWPOB_OBS1</strain>
    </source>
</reference>
<feature type="transmembrane region" description="Helical" evidence="7">
    <location>
        <begin position="277"/>
        <end position="295"/>
    </location>
</feature>
<feature type="transmembrane region" description="Helical" evidence="7">
    <location>
        <begin position="72"/>
        <end position="93"/>
    </location>
</feature>
<proteinExistence type="predicted"/>
<evidence type="ECO:0000313" key="9">
    <source>
        <dbReference type="Proteomes" id="UP000664277"/>
    </source>
</evidence>
<feature type="transmembrane region" description="Helical" evidence="7">
    <location>
        <begin position="388"/>
        <end position="408"/>
    </location>
</feature>
<keyword evidence="6 7" id="KW-0472">Membrane</keyword>
<dbReference type="CDD" id="cd06173">
    <property type="entry name" value="MFS_MefA_like"/>
    <property type="match status" value="1"/>
</dbReference>
<accession>A0A8J7PKK0</accession>
<protein>
    <submittedName>
        <fullName evidence="8">MFS transporter</fullName>
    </submittedName>
</protein>
<dbReference type="PANTHER" id="PTHR43266:SF2">
    <property type="entry name" value="MAJOR FACILITATOR SUPERFAMILY (MFS) PROFILE DOMAIN-CONTAINING PROTEIN"/>
    <property type="match status" value="1"/>
</dbReference>
<evidence type="ECO:0000256" key="3">
    <source>
        <dbReference type="ARBA" id="ARBA00022475"/>
    </source>
</evidence>
<feature type="transmembrane region" description="Helical" evidence="7">
    <location>
        <begin position="193"/>
        <end position="211"/>
    </location>
</feature>
<feature type="transmembrane region" description="Helical" evidence="7">
    <location>
        <begin position="244"/>
        <end position="265"/>
    </location>
</feature>
<evidence type="ECO:0000256" key="5">
    <source>
        <dbReference type="ARBA" id="ARBA00022989"/>
    </source>
</evidence>
<feature type="transmembrane region" description="Helical" evidence="7">
    <location>
        <begin position="348"/>
        <end position="367"/>
    </location>
</feature>
<keyword evidence="3" id="KW-1003">Cell membrane</keyword>
<feature type="transmembrane region" description="Helical" evidence="7">
    <location>
        <begin position="307"/>
        <end position="328"/>
    </location>
</feature>
<comment type="caution">
    <text evidence="8">The sequence shown here is derived from an EMBL/GenBank/DDBJ whole genome shotgun (WGS) entry which is preliminary data.</text>
</comment>
<evidence type="ECO:0000313" key="8">
    <source>
        <dbReference type="EMBL" id="MBN8659552.1"/>
    </source>
</evidence>
<evidence type="ECO:0000256" key="2">
    <source>
        <dbReference type="ARBA" id="ARBA00022448"/>
    </source>
</evidence>
<dbReference type="PANTHER" id="PTHR43266">
    <property type="entry name" value="MACROLIDE-EFFLUX PROTEIN"/>
    <property type="match status" value="1"/>
</dbReference>
<dbReference type="Pfam" id="PF07690">
    <property type="entry name" value="MFS_1"/>
    <property type="match status" value="1"/>
</dbReference>
<name>A0A8J7PKK0_9BACT</name>
<feature type="transmembrane region" description="Helical" evidence="7">
    <location>
        <begin position="159"/>
        <end position="181"/>
    </location>
</feature>
<evidence type="ECO:0000256" key="6">
    <source>
        <dbReference type="ARBA" id="ARBA00023136"/>
    </source>
</evidence>
<keyword evidence="2" id="KW-0813">Transport</keyword>
<keyword evidence="5 7" id="KW-1133">Transmembrane helix</keyword>
<dbReference type="InterPro" id="IPR011701">
    <property type="entry name" value="MFS"/>
</dbReference>
<evidence type="ECO:0000256" key="7">
    <source>
        <dbReference type="SAM" id="Phobius"/>
    </source>
</evidence>
<dbReference type="InterPro" id="IPR036259">
    <property type="entry name" value="MFS_trans_sf"/>
</dbReference>
<dbReference type="AlphaFoldDB" id="A0A8J7PKK0"/>
<comment type="subcellular location">
    <subcellularLocation>
        <location evidence="1">Cell membrane</location>
        <topology evidence="1">Multi-pass membrane protein</topology>
    </subcellularLocation>
</comment>
<gene>
    <name evidence="8" type="ORF">J0M35_04265</name>
</gene>
<dbReference type="Proteomes" id="UP000664277">
    <property type="component" value="Unassembled WGS sequence"/>
</dbReference>
<dbReference type="SUPFAM" id="SSF103473">
    <property type="entry name" value="MFS general substrate transporter"/>
    <property type="match status" value="1"/>
</dbReference>
<sequence>MTSPATEQDHQAAGTNAFKSLFKNRQFMSLWIAQIFSQFADRAVFVLFVAVLTANENATIAGRHFGAAQLTSLLYVAFTIPAVLLSPIAGVYVDRWSNKMVLCLSNMARAIFVCLVSLPYIKQSPVAAFSLAFLISIGSQFFAPAESSSIPRLVKKEELYAANSLFFTTMMIALGFGFAIGEPVVSATGIGKAPYAVAITFFLAGLFVLQITDNKRGKEQPDVWWEELRFGIAYIANNQTVFRAILKITFLFSTIITLNIIAVALAQQVMNLEASKFGYIVAAAGIGMGLGNFLVGHYYSHISPALLAYRGFSLLGLFMTMLGSLGFIQDLFFPAIGLAGLHFHGPLIAVPLAVAACIGASCAFVAVPTQSLLQAAVPEELRGKVFGAQNTAMSLASTIPVLLAGVSADNLPGGVSTTLLIIGVPTLIVGLINHGRTSSDLKKSGTGKAGN</sequence>
<evidence type="ECO:0000256" key="1">
    <source>
        <dbReference type="ARBA" id="ARBA00004651"/>
    </source>
</evidence>
<organism evidence="8 9">
    <name type="scientific">Candidatus Obscuribacter phosphatis</name>
    <dbReference type="NCBI Taxonomy" id="1906157"/>
    <lineage>
        <taxon>Bacteria</taxon>
        <taxon>Bacillati</taxon>
        <taxon>Candidatus Melainabacteria</taxon>
        <taxon>Candidatus Obscuribacterales</taxon>
        <taxon>Candidatus Obscuribacteraceae</taxon>
        <taxon>Candidatus Obscuribacter</taxon>
    </lineage>
</organism>
<dbReference type="GO" id="GO:0005886">
    <property type="term" value="C:plasma membrane"/>
    <property type="evidence" value="ECO:0007669"/>
    <property type="project" value="UniProtKB-SubCell"/>
</dbReference>
<feature type="transmembrane region" description="Helical" evidence="7">
    <location>
        <begin position="28"/>
        <end position="52"/>
    </location>
</feature>
<dbReference type="EMBL" id="JAFLCK010000004">
    <property type="protein sequence ID" value="MBN8659552.1"/>
    <property type="molecule type" value="Genomic_DNA"/>
</dbReference>
<keyword evidence="4 7" id="KW-0812">Transmembrane</keyword>
<dbReference type="GO" id="GO:0022857">
    <property type="term" value="F:transmembrane transporter activity"/>
    <property type="evidence" value="ECO:0007669"/>
    <property type="project" value="InterPro"/>
</dbReference>
<dbReference type="Gene3D" id="1.20.1250.20">
    <property type="entry name" value="MFS general substrate transporter like domains"/>
    <property type="match status" value="2"/>
</dbReference>
<feature type="transmembrane region" description="Helical" evidence="7">
    <location>
        <begin position="414"/>
        <end position="433"/>
    </location>
</feature>